<dbReference type="PANTHER" id="PTHR13812">
    <property type="entry name" value="KETIMINE REDUCTASE MU-CRYSTALLIN"/>
    <property type="match status" value="1"/>
</dbReference>
<dbReference type="FunFam" id="3.40.50.720:FF:000311">
    <property type="entry name" value="Ornithine cyclodeaminase"/>
    <property type="match status" value="1"/>
</dbReference>
<dbReference type="Proteomes" id="UP000004510">
    <property type="component" value="Unassembled WGS sequence"/>
</dbReference>
<dbReference type="GO" id="GO:0008473">
    <property type="term" value="F:ornithine cyclodeaminase activity"/>
    <property type="evidence" value="ECO:0007669"/>
    <property type="project" value="UniProtKB-EC"/>
</dbReference>
<dbReference type="NCBIfam" id="NF004793">
    <property type="entry name" value="PRK06141.1"/>
    <property type="match status" value="1"/>
</dbReference>
<dbReference type="EMBL" id="ADMS01000020">
    <property type="protein sequence ID" value="EFF77804.1"/>
    <property type="molecule type" value="Genomic_DNA"/>
</dbReference>
<comment type="caution">
    <text evidence="2">The sequence shown here is derived from an EMBL/GenBank/DDBJ whole genome shotgun (WGS) entry which is preliminary data.</text>
</comment>
<dbReference type="GO" id="GO:0016491">
    <property type="term" value="F:oxidoreductase activity"/>
    <property type="evidence" value="ECO:0007669"/>
    <property type="project" value="UniProtKB-ARBA"/>
</dbReference>
<dbReference type="Pfam" id="PF02423">
    <property type="entry name" value="OCD_Mu_crystall"/>
    <property type="match status" value="1"/>
</dbReference>
<dbReference type="PANTHER" id="PTHR13812:SF19">
    <property type="entry name" value="KETIMINE REDUCTASE MU-CRYSTALLIN"/>
    <property type="match status" value="1"/>
</dbReference>
<keyword evidence="2" id="KW-0456">Lyase</keyword>
<dbReference type="GO" id="GO:0005737">
    <property type="term" value="C:cytoplasm"/>
    <property type="evidence" value="ECO:0007669"/>
    <property type="project" value="TreeGrafter"/>
</dbReference>
<dbReference type="PATRIC" id="fig|742159.3.peg.1823"/>
<evidence type="ECO:0000313" key="2">
    <source>
        <dbReference type="EMBL" id="EFF77804.1"/>
    </source>
</evidence>
<dbReference type="InterPro" id="IPR036291">
    <property type="entry name" value="NAD(P)-bd_dom_sf"/>
</dbReference>
<protein>
    <submittedName>
        <fullName evidence="2">Putative ornithine cyclodeaminase</fullName>
        <ecNumber evidence="2">4.3.1.12</ecNumber>
    </submittedName>
</protein>
<evidence type="ECO:0000256" key="1">
    <source>
        <dbReference type="ARBA" id="ARBA00008903"/>
    </source>
</evidence>
<dbReference type="Gene3D" id="3.30.1780.10">
    <property type="entry name" value="ornithine cyclodeaminase, domain 1"/>
    <property type="match status" value="1"/>
</dbReference>
<proteinExistence type="inferred from homology"/>
<gene>
    <name evidence="2" type="ORF">HMPREF0004_0983</name>
</gene>
<name>D4X621_9BURK</name>
<comment type="similarity">
    <text evidence="1">Belongs to the ornithine cyclodeaminase/mu-crystallin family.</text>
</comment>
<dbReference type="Gene3D" id="3.40.50.720">
    <property type="entry name" value="NAD(P)-binding Rossmann-like Domain"/>
    <property type="match status" value="1"/>
</dbReference>
<dbReference type="GO" id="GO:0019752">
    <property type="term" value="P:carboxylic acid metabolic process"/>
    <property type="evidence" value="ECO:0007669"/>
    <property type="project" value="UniProtKB-ARBA"/>
</dbReference>
<dbReference type="SUPFAM" id="SSF51735">
    <property type="entry name" value="NAD(P)-binding Rossmann-fold domains"/>
    <property type="match status" value="1"/>
</dbReference>
<accession>D4X621</accession>
<dbReference type="PIRSF" id="PIRSF001439">
    <property type="entry name" value="CryM"/>
    <property type="match status" value="1"/>
</dbReference>
<organism evidence="2 3">
    <name type="scientific">Achromobacter piechaudii ATCC 43553</name>
    <dbReference type="NCBI Taxonomy" id="742159"/>
    <lineage>
        <taxon>Bacteria</taxon>
        <taxon>Pseudomonadati</taxon>
        <taxon>Pseudomonadota</taxon>
        <taxon>Betaproteobacteria</taxon>
        <taxon>Burkholderiales</taxon>
        <taxon>Alcaligenaceae</taxon>
        <taxon>Achromobacter</taxon>
    </lineage>
</organism>
<sequence>MLPFQIDQFFRQPSMRFIDTDQTRAALSFEAVIDALRAAFREGATVPARHVHAIQSGTAHGTTLIMPAWSDRGYFGVKIINIFPDNTHLGLPGLHATYNLYSATTGVPVAQVDGDVITVFRTAGAAALGADYLARKDASNLLIVGSGRIAGLVAQAMRQVRPIQRVVVWNVREAGAQALAASLREQGFDAEATTDLEAAARQADIISCATLSTVPLIRGEWLRPGVHLDLIGSFKPEMRETDPACFDGATVYVDTDEAPTKSGDLLAAFEAGVLTREAIQGDLHQLTTGQRPGRRNDEEITVFKAVGSALEDLTLATLVYEAASA</sequence>
<dbReference type="AlphaFoldDB" id="D4X621"/>
<dbReference type="EC" id="4.3.1.12" evidence="2"/>
<dbReference type="InterPro" id="IPR023401">
    <property type="entry name" value="ODC_N"/>
</dbReference>
<dbReference type="eggNOG" id="COG2423">
    <property type="taxonomic scope" value="Bacteria"/>
</dbReference>
<dbReference type="HOGENOM" id="CLU_042088_1_2_4"/>
<reference evidence="3" key="1">
    <citation type="submission" date="2010-03" db="EMBL/GenBank/DDBJ databases">
        <title>Complete sequence of Mobiluncus curtisii ATCC 43063.</title>
        <authorList>
            <person name="Muzny D."/>
            <person name="Qin X."/>
            <person name="Deng J."/>
            <person name="Jiang H."/>
            <person name="Liu Y."/>
            <person name="Qu J."/>
            <person name="Song X.-Z."/>
            <person name="Zhang L."/>
            <person name="Thornton R."/>
            <person name="Coyle M."/>
            <person name="Francisco L."/>
            <person name="Jackson L."/>
            <person name="Javaid M."/>
            <person name="Korchina V."/>
            <person name="Kovar C."/>
            <person name="Mata R."/>
            <person name="Mathew T."/>
            <person name="Ngo R."/>
            <person name="Nguyen L."/>
            <person name="Nguyen N."/>
            <person name="Okwuonu G."/>
            <person name="Ongeri F."/>
            <person name="Pham C."/>
            <person name="Simmons D."/>
            <person name="Wilczek-Boney K."/>
            <person name="Hale W."/>
            <person name="Jakkamsetti A."/>
            <person name="Pham P."/>
            <person name="Ruth R."/>
            <person name="San Lucas F."/>
            <person name="Warren J."/>
            <person name="Zhang J."/>
            <person name="Zhao Z."/>
            <person name="Zhou C."/>
            <person name="Zhu D."/>
            <person name="Lee S."/>
            <person name="Bess C."/>
            <person name="Blankenburg K."/>
            <person name="Forbes L."/>
            <person name="Fu Q."/>
            <person name="Gubbala S."/>
            <person name="Hirani K."/>
            <person name="Jayaseelan J.C."/>
            <person name="Lara F."/>
            <person name="Munidasa M."/>
            <person name="Palculict T."/>
            <person name="Patil S."/>
            <person name="Pu L.-L."/>
            <person name="Saada N."/>
            <person name="Tang L."/>
            <person name="Weissenberger G."/>
            <person name="Zhu Y."/>
            <person name="Hemphill L."/>
            <person name="Shang Y."/>
            <person name="Youmans B."/>
            <person name="Ayvaz T."/>
            <person name="Ross M."/>
            <person name="Santibanez J."/>
            <person name="Aqrawi P."/>
            <person name="Gross S."/>
            <person name="Joshi V."/>
            <person name="Fowler G."/>
            <person name="Nazareth L."/>
            <person name="Reid J."/>
            <person name="Worley K."/>
            <person name="Petrosino J."/>
            <person name="Highlander S."/>
            <person name="Gibbs R."/>
            <person name="Gibbs R."/>
        </authorList>
    </citation>
    <scope>NUCLEOTIDE SEQUENCE [LARGE SCALE GENOMIC DNA]</scope>
    <source>
        <strain evidence="3">ATCC 43553</strain>
    </source>
</reference>
<evidence type="ECO:0000313" key="3">
    <source>
        <dbReference type="Proteomes" id="UP000004510"/>
    </source>
</evidence>
<dbReference type="InterPro" id="IPR003462">
    <property type="entry name" value="ODC_Mu_crystall"/>
</dbReference>